<dbReference type="PANTHER" id="PTHR37981">
    <property type="entry name" value="LIPASE 2"/>
    <property type="match status" value="1"/>
</dbReference>
<evidence type="ECO:0000259" key="1">
    <source>
        <dbReference type="Pfam" id="PF13472"/>
    </source>
</evidence>
<dbReference type="InterPro" id="IPR013830">
    <property type="entry name" value="SGNH_hydro"/>
</dbReference>
<dbReference type="Proteomes" id="UP000778578">
    <property type="component" value="Unassembled WGS sequence"/>
</dbReference>
<feature type="domain" description="SGNH hydrolase-type esterase" evidence="1">
    <location>
        <begin position="55"/>
        <end position="273"/>
    </location>
</feature>
<evidence type="ECO:0000313" key="2">
    <source>
        <dbReference type="EMBL" id="MBY8878089.1"/>
    </source>
</evidence>
<sequence length="284" mass="29605">MAGFRLLLSGSQLSCHGGSVRLTKSLAAFATLVLAVVFGVVAAGPANAAGPAYVALGDSYSAGNGAGNYDSASGNCHRSFSAYPYLWKNAHSPSSFADTACSGAVTTDVTNSQLGPLNSSTGLVSITIGGNDAGFSDVMTTCVTGSDSDCVNRVNTAENYVRNTLPARLDATYNAIRSHAPNARVVVLGYPHMYDLSAWFCVGLSDTKHQKIDEASDVLDSMLASRAAAHGFAWGDVRSTFNGHELCSGDDYLHSLVVSPSWESYHPTATGHSAGYYPVLNAND</sequence>
<accession>A0ABS7Q5T2</accession>
<dbReference type="Pfam" id="PF13472">
    <property type="entry name" value="Lipase_GDSL_2"/>
    <property type="match status" value="1"/>
</dbReference>
<reference evidence="2 3" key="1">
    <citation type="submission" date="2021-08" db="EMBL/GenBank/DDBJ databases">
        <title>WGS of actinomycetes from Thailand.</title>
        <authorList>
            <person name="Thawai C."/>
        </authorList>
    </citation>
    <scope>NUCLEOTIDE SEQUENCE [LARGE SCALE GENOMIC DNA]</scope>
    <source>
        <strain evidence="2 3">PLK6-54</strain>
    </source>
</reference>
<proteinExistence type="predicted"/>
<name>A0ABS7Q5T2_9ACTN</name>
<dbReference type="SUPFAM" id="SSF52266">
    <property type="entry name" value="SGNH hydrolase"/>
    <property type="match status" value="1"/>
</dbReference>
<comment type="caution">
    <text evidence="2">The sequence shown here is derived from an EMBL/GenBank/DDBJ whole genome shotgun (WGS) entry which is preliminary data.</text>
</comment>
<protein>
    <submittedName>
        <fullName evidence="2">SGNH/GDSL hydrolase family protein</fullName>
    </submittedName>
</protein>
<keyword evidence="3" id="KW-1185">Reference proteome</keyword>
<organism evidence="2 3">
    <name type="scientific">Actinacidiphila acidipaludis</name>
    <dbReference type="NCBI Taxonomy" id="2873382"/>
    <lineage>
        <taxon>Bacteria</taxon>
        <taxon>Bacillati</taxon>
        <taxon>Actinomycetota</taxon>
        <taxon>Actinomycetes</taxon>
        <taxon>Kitasatosporales</taxon>
        <taxon>Streptomycetaceae</taxon>
        <taxon>Actinacidiphila</taxon>
    </lineage>
</organism>
<keyword evidence="2" id="KW-0378">Hydrolase</keyword>
<dbReference type="InterPro" id="IPR037460">
    <property type="entry name" value="SEST-like"/>
</dbReference>
<dbReference type="Gene3D" id="3.40.50.1110">
    <property type="entry name" value="SGNH hydrolase"/>
    <property type="match status" value="1"/>
</dbReference>
<dbReference type="EMBL" id="JAINZZ010000009">
    <property type="protein sequence ID" value="MBY8878089.1"/>
    <property type="molecule type" value="Genomic_DNA"/>
</dbReference>
<dbReference type="PANTHER" id="PTHR37981:SF1">
    <property type="entry name" value="SGNH HYDROLASE-TYPE ESTERASE DOMAIN-CONTAINING PROTEIN"/>
    <property type="match status" value="1"/>
</dbReference>
<gene>
    <name evidence="2" type="ORF">K7862_10655</name>
</gene>
<dbReference type="CDD" id="cd01823">
    <property type="entry name" value="SEST_like"/>
    <property type="match status" value="1"/>
</dbReference>
<evidence type="ECO:0000313" key="3">
    <source>
        <dbReference type="Proteomes" id="UP000778578"/>
    </source>
</evidence>
<dbReference type="GO" id="GO:0016787">
    <property type="term" value="F:hydrolase activity"/>
    <property type="evidence" value="ECO:0007669"/>
    <property type="project" value="UniProtKB-KW"/>
</dbReference>
<dbReference type="InterPro" id="IPR036514">
    <property type="entry name" value="SGNH_hydro_sf"/>
</dbReference>